<protein>
    <recommendedName>
        <fullName evidence="1">DUF4274 domain-containing protein</fullName>
    </recommendedName>
</protein>
<feature type="domain" description="DUF4274" evidence="1">
    <location>
        <begin position="27"/>
        <end position="98"/>
    </location>
</feature>
<dbReference type="DNASU" id="1020212"/>
<dbReference type="BioCyc" id="CORYNE:G18NG-11854-MONOMER"/>
<proteinExistence type="predicted"/>
<name>Q8NNE4_CORGL</name>
<gene>
    <name evidence="2" type="ordered locus">Cgl2260</name>
</gene>
<dbReference type="PATRIC" id="fig|196627.13.peg.2192"/>
<dbReference type="OrthoDB" id="269804at2"/>
<dbReference type="AlphaFoldDB" id="Q8NNE4"/>
<dbReference type="InterPro" id="IPR025369">
    <property type="entry name" value="DUF4274"/>
</dbReference>
<dbReference type="Pfam" id="PF14096">
    <property type="entry name" value="DUF4274"/>
    <property type="match status" value="1"/>
</dbReference>
<dbReference type="Proteomes" id="UP000000582">
    <property type="component" value="Chromosome"/>
</dbReference>
<evidence type="ECO:0000313" key="3">
    <source>
        <dbReference type="Proteomes" id="UP000000582"/>
    </source>
</evidence>
<dbReference type="STRING" id="196627.cg2479"/>
<evidence type="ECO:0000259" key="1">
    <source>
        <dbReference type="Pfam" id="PF14096"/>
    </source>
</evidence>
<organism evidence="2 3">
    <name type="scientific">Corynebacterium glutamicum (strain ATCC 13032 / DSM 20300 / JCM 1318 / BCRC 11384 / CCUG 27702 / LMG 3730 / NBRC 12168 / NCIMB 10025 / NRRL B-2784 / 534)</name>
    <dbReference type="NCBI Taxonomy" id="196627"/>
    <lineage>
        <taxon>Bacteria</taxon>
        <taxon>Bacillati</taxon>
        <taxon>Actinomycetota</taxon>
        <taxon>Actinomycetes</taxon>
        <taxon>Mycobacteriales</taxon>
        <taxon>Corynebacteriaceae</taxon>
        <taxon>Corynebacterium</taxon>
    </lineage>
</organism>
<dbReference type="KEGG" id="cgl:Cgl2260"/>
<accession>Q8NNE4</accession>
<dbReference type="eggNOG" id="ENOG50320XP">
    <property type="taxonomic scope" value="Bacteria"/>
</dbReference>
<keyword evidence="3" id="KW-1185">Reference proteome</keyword>
<dbReference type="EMBL" id="BA000036">
    <property type="protein sequence ID" value="BAB99653.1"/>
    <property type="molecule type" value="Genomic_DNA"/>
</dbReference>
<sequence length="164" mass="18884">METVAEKWRILAMNQANLPAEIADLSDETALWEIINEYNWDDGFAVPLAVVRHPKCDRALALRLFWDIDETAQIHHSDEESAIAELYASTAENDPAEFDRIMDYCTTLVEGLRKQTYPRGANRFDTGFFNLEDPSLTDRQRKIRAGKTKFALKNFEEAFLQPEL</sequence>
<evidence type="ECO:0000313" key="2">
    <source>
        <dbReference type="EMBL" id="BAB99653.1"/>
    </source>
</evidence>
<reference evidence="3" key="1">
    <citation type="journal article" date="2003" name="Appl. Microbiol. Biotechnol.">
        <title>The Corynebacterium glutamicum genome: features and impacts on biotechnological processes.</title>
        <authorList>
            <person name="Ikeda M."/>
            <person name="Nakagawa S."/>
        </authorList>
    </citation>
    <scope>NUCLEOTIDE SEQUENCE [LARGE SCALE GENOMIC DNA]</scope>
    <source>
        <strain evidence="3">ATCC 13032 / DSM 20300 / BCRC 11384 / JCM 1318 / LMG 3730 / NCIMB 10025</strain>
    </source>
</reference>
<dbReference type="HOGENOM" id="CLU_144666_0_0_11"/>